<dbReference type="RefSeq" id="WP_019466883.1">
    <property type="nucleotide sequence ID" value="NZ_ALOY01000179.1"/>
</dbReference>
<dbReference type="EMBL" id="CP008884">
    <property type="protein sequence ID" value="AIF48867.1"/>
    <property type="molecule type" value="Genomic_DNA"/>
</dbReference>
<dbReference type="GO" id="GO:0003677">
    <property type="term" value="F:DNA binding"/>
    <property type="evidence" value="ECO:0007669"/>
    <property type="project" value="UniProtKB-KW"/>
</dbReference>
<organism evidence="7 8">
    <name type="scientific">Dyella japonica A8</name>
    <dbReference type="NCBI Taxonomy" id="1217721"/>
    <lineage>
        <taxon>Bacteria</taxon>
        <taxon>Pseudomonadati</taxon>
        <taxon>Pseudomonadota</taxon>
        <taxon>Gammaproteobacteria</taxon>
        <taxon>Lysobacterales</taxon>
        <taxon>Rhodanobacteraceae</taxon>
        <taxon>Dyella</taxon>
    </lineage>
</organism>
<dbReference type="HOGENOM" id="CLU_039613_8_1_6"/>
<dbReference type="PANTHER" id="PTHR30579:SF8">
    <property type="entry name" value="HTH-TYPE TRANSCRIPTIONAL REGULATOR HDFR"/>
    <property type="match status" value="1"/>
</dbReference>
<keyword evidence="3" id="KW-0238">DNA-binding</keyword>
<keyword evidence="4" id="KW-0804">Transcription</keyword>
<dbReference type="InterPro" id="IPR036390">
    <property type="entry name" value="WH_DNA-bd_sf"/>
</dbReference>
<evidence type="ECO:0000256" key="1">
    <source>
        <dbReference type="ARBA" id="ARBA00009437"/>
    </source>
</evidence>
<dbReference type="OrthoDB" id="9786526at2"/>
<dbReference type="InterPro" id="IPR005119">
    <property type="entry name" value="LysR_subst-bd"/>
</dbReference>
<dbReference type="KEGG" id="dja:HY57_17280"/>
<accession>A0A075K5B0</accession>
<evidence type="ECO:0000313" key="7">
    <source>
        <dbReference type="EMBL" id="AIF48867.1"/>
    </source>
</evidence>
<evidence type="ECO:0000256" key="4">
    <source>
        <dbReference type="ARBA" id="ARBA00023163"/>
    </source>
</evidence>
<feature type="compositionally biased region" description="Basic residues" evidence="5">
    <location>
        <begin position="295"/>
        <end position="306"/>
    </location>
</feature>
<reference evidence="7 8" key="1">
    <citation type="submission" date="2014-07" db="EMBL/GenBank/DDBJ databases">
        <title>Complete Genome Sequence of Dyella japonica Strain A8 Isolated from Malaysian Tropical Soil.</title>
        <authorList>
            <person name="Hui R.K.H."/>
            <person name="Chen J.-W."/>
            <person name="Chan K.-G."/>
            <person name="Leung F.C.C."/>
        </authorList>
    </citation>
    <scope>NUCLEOTIDE SEQUENCE [LARGE SCALE GENOMIC DNA]</scope>
    <source>
        <strain evidence="7 8">A8</strain>
    </source>
</reference>
<evidence type="ECO:0000256" key="2">
    <source>
        <dbReference type="ARBA" id="ARBA00023015"/>
    </source>
</evidence>
<dbReference type="SUPFAM" id="SSF46785">
    <property type="entry name" value="Winged helix' DNA-binding domain"/>
    <property type="match status" value="1"/>
</dbReference>
<evidence type="ECO:0000256" key="5">
    <source>
        <dbReference type="SAM" id="MobiDB-lite"/>
    </source>
</evidence>
<feature type="domain" description="HTH lysR-type" evidence="6">
    <location>
        <begin position="1"/>
        <end position="58"/>
    </location>
</feature>
<dbReference type="AlphaFoldDB" id="A0A075K5B0"/>
<sequence length="306" mass="33543">MDISAARTFLEIVKTGSFVSAAANLNLTQTAVSARIRVLEEQLDRPLFVRTKTGARLTAAGEQFLRFATTMVQVWERARTAVALPPGRQMTVTVGAELSLWDPFLRDWLLWMRQACPEFAVNAQIDDAERLVERVQQGLLDAAIVYGALQIPGVVSELLFEEKLVMVRTVPAKGQPPLTPEDHVRVDWGDAFAACCRAAFPDQPAPIVSISYGPLALDYILTVGGSGYFRQGFVRPYLDDGRLELVPGSPEFSYSAYAVHSTKADKGVMERIRTGLRAVSPKAGQDRARTPATKRATKPKGGRAKP</sequence>
<dbReference type="PROSITE" id="PS50931">
    <property type="entry name" value="HTH_LYSR"/>
    <property type="match status" value="1"/>
</dbReference>
<dbReference type="GO" id="GO:0003700">
    <property type="term" value="F:DNA-binding transcription factor activity"/>
    <property type="evidence" value="ECO:0007669"/>
    <property type="project" value="InterPro"/>
</dbReference>
<evidence type="ECO:0000313" key="8">
    <source>
        <dbReference type="Proteomes" id="UP000027987"/>
    </source>
</evidence>
<protein>
    <submittedName>
        <fullName evidence="7">LysR family transcriptional regulator</fullName>
    </submittedName>
</protein>
<dbReference type="Pfam" id="PF00126">
    <property type="entry name" value="HTH_1"/>
    <property type="match status" value="1"/>
</dbReference>
<dbReference type="Gene3D" id="3.40.190.10">
    <property type="entry name" value="Periplasmic binding protein-like II"/>
    <property type="match status" value="2"/>
</dbReference>
<keyword evidence="2" id="KW-0805">Transcription regulation</keyword>
<proteinExistence type="inferred from homology"/>
<dbReference type="Proteomes" id="UP000027987">
    <property type="component" value="Chromosome"/>
</dbReference>
<feature type="region of interest" description="Disordered" evidence="5">
    <location>
        <begin position="276"/>
        <end position="306"/>
    </location>
</feature>
<dbReference type="PANTHER" id="PTHR30579">
    <property type="entry name" value="TRANSCRIPTIONAL REGULATOR"/>
    <property type="match status" value="1"/>
</dbReference>
<dbReference type="InterPro" id="IPR050176">
    <property type="entry name" value="LTTR"/>
</dbReference>
<name>A0A075K5B0_9GAMM</name>
<evidence type="ECO:0000256" key="3">
    <source>
        <dbReference type="ARBA" id="ARBA00023125"/>
    </source>
</evidence>
<dbReference type="InterPro" id="IPR036388">
    <property type="entry name" value="WH-like_DNA-bd_sf"/>
</dbReference>
<dbReference type="PATRIC" id="fig|1217721.7.peg.3549"/>
<dbReference type="InterPro" id="IPR000847">
    <property type="entry name" value="LysR_HTH_N"/>
</dbReference>
<comment type="similarity">
    <text evidence="1">Belongs to the LysR transcriptional regulatory family.</text>
</comment>
<dbReference type="Pfam" id="PF03466">
    <property type="entry name" value="LysR_substrate"/>
    <property type="match status" value="1"/>
</dbReference>
<keyword evidence="8" id="KW-1185">Reference proteome</keyword>
<dbReference type="PRINTS" id="PR00039">
    <property type="entry name" value="HTHLYSR"/>
</dbReference>
<gene>
    <name evidence="7" type="ORF">HY57_17280</name>
</gene>
<dbReference type="STRING" id="1217721.HY57_17280"/>
<dbReference type="Gene3D" id="1.10.10.10">
    <property type="entry name" value="Winged helix-like DNA-binding domain superfamily/Winged helix DNA-binding domain"/>
    <property type="match status" value="1"/>
</dbReference>
<dbReference type="SUPFAM" id="SSF53850">
    <property type="entry name" value="Periplasmic binding protein-like II"/>
    <property type="match status" value="1"/>
</dbReference>
<evidence type="ECO:0000259" key="6">
    <source>
        <dbReference type="PROSITE" id="PS50931"/>
    </source>
</evidence>